<proteinExistence type="predicted"/>
<dbReference type="SUPFAM" id="SSF81901">
    <property type="entry name" value="HCP-like"/>
    <property type="match status" value="2"/>
</dbReference>
<evidence type="ECO:0008006" key="4">
    <source>
        <dbReference type="Google" id="ProtNLM"/>
    </source>
</evidence>
<comment type="caution">
    <text evidence="2">The sequence shown here is derived from an EMBL/GenBank/DDBJ whole genome shotgun (WGS) entry which is preliminary data.</text>
</comment>
<dbReference type="EMBL" id="JBAKIA010000024">
    <property type="protein sequence ID" value="MEJ8476681.1"/>
    <property type="molecule type" value="Genomic_DNA"/>
</dbReference>
<dbReference type="Gene3D" id="1.25.40.10">
    <property type="entry name" value="Tetratricopeptide repeat domain"/>
    <property type="match status" value="2"/>
</dbReference>
<dbReference type="InterPro" id="IPR006597">
    <property type="entry name" value="Sel1-like"/>
</dbReference>
<feature type="chain" id="PRO_5045884673" description="TPR repeat protein" evidence="1">
    <location>
        <begin position="24"/>
        <end position="465"/>
    </location>
</feature>
<organism evidence="2 3">
    <name type="scientific">Roseibium algae</name>
    <dbReference type="NCBI Taxonomy" id="3123038"/>
    <lineage>
        <taxon>Bacteria</taxon>
        <taxon>Pseudomonadati</taxon>
        <taxon>Pseudomonadota</taxon>
        <taxon>Alphaproteobacteria</taxon>
        <taxon>Hyphomicrobiales</taxon>
        <taxon>Stappiaceae</taxon>
        <taxon>Roseibium</taxon>
    </lineage>
</organism>
<dbReference type="RefSeq" id="WP_340277389.1">
    <property type="nucleotide sequence ID" value="NZ_JBAKIA010000024.1"/>
</dbReference>
<protein>
    <recommendedName>
        <fullName evidence="4">TPR repeat protein</fullName>
    </recommendedName>
</protein>
<dbReference type="SMART" id="SM00671">
    <property type="entry name" value="SEL1"/>
    <property type="match status" value="3"/>
</dbReference>
<dbReference type="InterPro" id="IPR011990">
    <property type="entry name" value="TPR-like_helical_dom_sf"/>
</dbReference>
<evidence type="ECO:0000313" key="3">
    <source>
        <dbReference type="Proteomes" id="UP001385499"/>
    </source>
</evidence>
<reference evidence="2 3" key="1">
    <citation type="submission" date="2024-02" db="EMBL/GenBank/DDBJ databases">
        <title>Roseibium algae sp. nov., isolated from marine alga (Grateloupia sp.), showing potential in myo-inositol conversion.</title>
        <authorList>
            <person name="Wang Y."/>
        </authorList>
    </citation>
    <scope>NUCLEOTIDE SEQUENCE [LARGE SCALE GENOMIC DNA]</scope>
    <source>
        <strain evidence="2 3">H3510</strain>
    </source>
</reference>
<evidence type="ECO:0000256" key="1">
    <source>
        <dbReference type="SAM" id="SignalP"/>
    </source>
</evidence>
<keyword evidence="1" id="KW-0732">Signal</keyword>
<dbReference type="PANTHER" id="PTHR11102:SF160">
    <property type="entry name" value="ERAD-ASSOCIATED E3 UBIQUITIN-PROTEIN LIGASE COMPONENT HRD3"/>
    <property type="match status" value="1"/>
</dbReference>
<sequence length="465" mass="49525">MAHRIKANAWLVMLLGTVGLQLAACQGNPGAAYQNAKVSIAHNKAGVKTPNDPEKLLSIAASLATSKRDIQQYNREYGKYLLEKGMRRQAYQAFETAALAGDSSSANRLVRGQVDGHYRPSNLSKVTQQVYLPAAQNGSSVSASLLMAELVGKGQVRGPDFKTESYWLERAVAQGSTTAGRELAEKAERAGNIKLAASNYAKTDKISKSARALRQARVYYLGQGVRQNTKIAHAWMNVARRLDKKGAGELAARVYRTTGGSRDGAYLQEVASAAGISNVLPQGRITRDYRAAKTEAERQALIEPLERSADGGNADAALILANIYIQTGGSDDKIAKYLGKAYVGGKSEALNLMITRLQRARAGSPSAEALYQAVAAAGNRGSVPAARALSAMYSIGGAKPANVAESRRWLRKAADAGDTKSQYELGVDLYENGDGGGDQAVAVKYLQMAAASGDPFASSYLKTKQ</sequence>
<dbReference type="InterPro" id="IPR050767">
    <property type="entry name" value="Sel1_AlgK"/>
</dbReference>
<gene>
    <name evidence="2" type="ORF">V6575_21580</name>
</gene>
<accession>A0ABU8TR80</accession>
<feature type="signal peptide" evidence="1">
    <location>
        <begin position="1"/>
        <end position="23"/>
    </location>
</feature>
<dbReference type="Pfam" id="PF08238">
    <property type="entry name" value="Sel1"/>
    <property type="match status" value="3"/>
</dbReference>
<keyword evidence="3" id="KW-1185">Reference proteome</keyword>
<name>A0ABU8TR80_9HYPH</name>
<dbReference type="PANTHER" id="PTHR11102">
    <property type="entry name" value="SEL-1-LIKE PROTEIN"/>
    <property type="match status" value="1"/>
</dbReference>
<evidence type="ECO:0000313" key="2">
    <source>
        <dbReference type="EMBL" id="MEJ8476681.1"/>
    </source>
</evidence>
<dbReference type="Proteomes" id="UP001385499">
    <property type="component" value="Unassembled WGS sequence"/>
</dbReference>